<gene>
    <name evidence="1" type="ORF">H7F16_10175</name>
</gene>
<sequence length="289" mass="31503">MRPDDVPEMPAEAAGERFIFTGKPAIGGRPVPFQPKGNALPVFFLHIPRTSGGTVLRYLGKFWGPQAVVDGAETLLPQLLARRSETMATDVVSGHVPLVRWEFFTGSSAYRRVTVLRDPWARLVSHINCIGRFNDGEPIPPGPWAASWKTMAAAVSRTDFASRASMERLVRLWSPVEGGFDNLQVRMLLTGSMASMVKALVPRDVERAVQNLDTFSVVGLCEDQAGLQRRLGVLAGAGKSAPLVAFENAGKPSVLSVRNDLAREVLEPWFIADLELYTKAKAIAARQPG</sequence>
<dbReference type="AlphaFoldDB" id="A0A842I7Q4"/>
<comment type="caution">
    <text evidence="1">The sequence shown here is derived from an EMBL/GenBank/DDBJ whole genome shotgun (WGS) entry which is preliminary data.</text>
</comment>
<reference evidence="1 2" key="1">
    <citation type="journal article" date="2017" name="Int. J. Syst. Evol. Microbiol.">
        <title>Gemmobacter straminiformis sp. nov., isolated from an artificial fountain.</title>
        <authorList>
            <person name="Kang J.Y."/>
            <person name="Kim M.J."/>
            <person name="Chun J."/>
            <person name="Son K.P."/>
            <person name="Jahng K.Y."/>
        </authorList>
    </citation>
    <scope>NUCLEOTIDE SEQUENCE [LARGE SCALE GENOMIC DNA]</scope>
    <source>
        <strain evidence="1 2">CAM-8</strain>
    </source>
</reference>
<dbReference type="Proteomes" id="UP000555411">
    <property type="component" value="Unassembled WGS sequence"/>
</dbReference>
<proteinExistence type="predicted"/>
<protein>
    <recommendedName>
        <fullName evidence="3">Sulfotransferase family protein</fullName>
    </recommendedName>
</protein>
<organism evidence="1 2">
    <name type="scientific">Paragemmobacter straminiformis</name>
    <dbReference type="NCBI Taxonomy" id="2045119"/>
    <lineage>
        <taxon>Bacteria</taxon>
        <taxon>Pseudomonadati</taxon>
        <taxon>Pseudomonadota</taxon>
        <taxon>Alphaproteobacteria</taxon>
        <taxon>Rhodobacterales</taxon>
        <taxon>Paracoccaceae</taxon>
        <taxon>Paragemmobacter</taxon>
    </lineage>
</organism>
<dbReference type="EMBL" id="JACLQD010000002">
    <property type="protein sequence ID" value="MBC2835870.1"/>
    <property type="molecule type" value="Genomic_DNA"/>
</dbReference>
<evidence type="ECO:0000313" key="2">
    <source>
        <dbReference type="Proteomes" id="UP000555411"/>
    </source>
</evidence>
<keyword evidence="2" id="KW-1185">Reference proteome</keyword>
<accession>A0A842I7Q4</accession>
<name>A0A842I7Q4_9RHOB</name>
<evidence type="ECO:0000313" key="1">
    <source>
        <dbReference type="EMBL" id="MBC2835870.1"/>
    </source>
</evidence>
<dbReference type="RefSeq" id="WP_185797441.1">
    <property type="nucleotide sequence ID" value="NZ_JACLQD010000002.1"/>
</dbReference>
<dbReference type="InterPro" id="IPR027417">
    <property type="entry name" value="P-loop_NTPase"/>
</dbReference>
<dbReference type="Gene3D" id="3.40.50.300">
    <property type="entry name" value="P-loop containing nucleotide triphosphate hydrolases"/>
    <property type="match status" value="1"/>
</dbReference>
<evidence type="ECO:0008006" key="3">
    <source>
        <dbReference type="Google" id="ProtNLM"/>
    </source>
</evidence>